<keyword evidence="13" id="KW-0413">Isomerase</keyword>
<dbReference type="SMART" id="SM00756">
    <property type="entry name" value="VKc"/>
    <property type="match status" value="1"/>
</dbReference>
<dbReference type="PANTHER" id="PTHR13887:SF56">
    <property type="entry name" value="THIOREDOXIN-LIKE REDUCTASE RV2466C"/>
    <property type="match status" value="1"/>
</dbReference>
<dbReference type="GO" id="GO:0016853">
    <property type="term" value="F:isomerase activity"/>
    <property type="evidence" value="ECO:0007669"/>
    <property type="project" value="UniProtKB-KW"/>
</dbReference>
<evidence type="ECO:0000256" key="7">
    <source>
        <dbReference type="ARBA" id="ARBA00023002"/>
    </source>
</evidence>
<dbReference type="Gene3D" id="3.40.30.10">
    <property type="entry name" value="Glutaredoxin"/>
    <property type="match status" value="1"/>
</dbReference>
<comment type="caution">
    <text evidence="13">The sequence shown here is derived from an EMBL/GenBank/DDBJ whole genome shotgun (WGS) entry which is preliminary data.</text>
</comment>
<evidence type="ECO:0000256" key="4">
    <source>
        <dbReference type="ARBA" id="ARBA00022692"/>
    </source>
</evidence>
<evidence type="ECO:0000256" key="5">
    <source>
        <dbReference type="ARBA" id="ARBA00022719"/>
    </source>
</evidence>
<evidence type="ECO:0000256" key="1">
    <source>
        <dbReference type="ARBA" id="ARBA00004141"/>
    </source>
</evidence>
<dbReference type="Pfam" id="PF07884">
    <property type="entry name" value="VKOR"/>
    <property type="match status" value="1"/>
</dbReference>
<reference evidence="13 14" key="1">
    <citation type="submission" date="2017-07" db="EMBL/GenBank/DDBJ databases">
        <title>Leptospira spp. isolated from tropical soils.</title>
        <authorList>
            <person name="Thibeaux R."/>
            <person name="Iraola G."/>
            <person name="Ferres I."/>
            <person name="Bierque E."/>
            <person name="Girault D."/>
            <person name="Soupe-Gilbert M.-E."/>
            <person name="Picardeau M."/>
            <person name="Goarant C."/>
        </authorList>
    </citation>
    <scope>NUCLEOTIDE SEQUENCE [LARGE SCALE GENOMIC DNA]</scope>
    <source>
        <strain evidence="13 14">MCA1-C-A1</strain>
    </source>
</reference>
<name>A0A2M9XHL8_9LEPT</name>
<comment type="similarity">
    <text evidence="3">Belongs to the VKOR family.</text>
</comment>
<organism evidence="13 14">
    <name type="scientific">Leptospira hartskeerlii</name>
    <dbReference type="NCBI Taxonomy" id="2023177"/>
    <lineage>
        <taxon>Bacteria</taxon>
        <taxon>Pseudomonadati</taxon>
        <taxon>Spirochaetota</taxon>
        <taxon>Spirochaetia</taxon>
        <taxon>Leptospirales</taxon>
        <taxon>Leptospiraceae</taxon>
        <taxon>Leptospira</taxon>
    </lineage>
</organism>
<feature type="transmembrane region" description="Helical" evidence="11">
    <location>
        <begin position="126"/>
        <end position="150"/>
    </location>
</feature>
<dbReference type="GO" id="GO:0016020">
    <property type="term" value="C:membrane"/>
    <property type="evidence" value="ECO:0007669"/>
    <property type="project" value="UniProtKB-SubCell"/>
</dbReference>
<dbReference type="InterPro" id="IPR038354">
    <property type="entry name" value="VKOR_sf"/>
</dbReference>
<sequence length="405" mass="44135">MKKLSPSSILAVISGIAAFISFLLIRKYFGGETADGLAQSLCDAVSESGSCSKVSESSISAIRNVPWLGDLPIALFGFAFYGFVTYLFIRSEKSPENKEGYLLLSFYILLVALVIDLGLFSASVFYIDAICGLCAVTWISTLILVAGTFFQIKDYKDKSLKKAFSIFQLEGLNTYIVVLLFLAAGQIGGKSFHDSLVDGEHTGVAQIQKQLADYEKAQPVSIDLQGSSIQGDPNAPITIVKFADFNCGHCMDTSHILKRILRDYPGLVKIVYKNFPLDANCNRLVQSPRPDASSCVAASAAICADKQNKFPAVYEGLYRNTENRIAHSPASVLSLAQQEGLDMNQFRACLSSPAVRNQINKEVDDAAKVEIHSTPSLFINNKPIQSGTPKEAFLRALIESLIKKV</sequence>
<proteinExistence type="inferred from homology"/>
<gene>
    <name evidence="13" type="ORF">CH357_01100</name>
</gene>
<feature type="transmembrane region" description="Helical" evidence="11">
    <location>
        <begin position="171"/>
        <end position="189"/>
    </location>
</feature>
<evidence type="ECO:0000313" key="14">
    <source>
        <dbReference type="Proteomes" id="UP000232196"/>
    </source>
</evidence>
<dbReference type="GO" id="GO:0048038">
    <property type="term" value="F:quinone binding"/>
    <property type="evidence" value="ECO:0007669"/>
    <property type="project" value="UniProtKB-KW"/>
</dbReference>
<keyword evidence="9" id="KW-1015">Disulfide bond</keyword>
<comment type="similarity">
    <text evidence="2">Belongs to the thioredoxin family. DsbA subfamily.</text>
</comment>
<comment type="subcellular location">
    <subcellularLocation>
        <location evidence="1">Membrane</location>
        <topology evidence="1">Multi-pass membrane protein</topology>
    </subcellularLocation>
</comment>
<accession>A0A2M9XHL8</accession>
<dbReference type="CDD" id="cd12920">
    <property type="entry name" value="VKOR_3"/>
    <property type="match status" value="1"/>
</dbReference>
<evidence type="ECO:0000256" key="8">
    <source>
        <dbReference type="ARBA" id="ARBA00023136"/>
    </source>
</evidence>
<keyword evidence="10" id="KW-0676">Redox-active center</keyword>
<dbReference type="InterPro" id="IPR036249">
    <property type="entry name" value="Thioredoxin-like_sf"/>
</dbReference>
<evidence type="ECO:0000256" key="2">
    <source>
        <dbReference type="ARBA" id="ARBA00005791"/>
    </source>
</evidence>
<feature type="transmembrane region" description="Helical" evidence="11">
    <location>
        <begin position="71"/>
        <end position="89"/>
    </location>
</feature>
<feature type="domain" description="Vitamin K epoxide reductase" evidence="12">
    <location>
        <begin position="3"/>
        <end position="152"/>
    </location>
</feature>
<evidence type="ECO:0000256" key="6">
    <source>
        <dbReference type="ARBA" id="ARBA00022989"/>
    </source>
</evidence>
<keyword evidence="5" id="KW-0874">Quinone</keyword>
<dbReference type="AlphaFoldDB" id="A0A2M9XHL8"/>
<evidence type="ECO:0000259" key="12">
    <source>
        <dbReference type="SMART" id="SM00756"/>
    </source>
</evidence>
<evidence type="ECO:0000256" key="10">
    <source>
        <dbReference type="ARBA" id="ARBA00023284"/>
    </source>
</evidence>
<evidence type="ECO:0000313" key="13">
    <source>
        <dbReference type="EMBL" id="PJZ27188.1"/>
    </source>
</evidence>
<dbReference type="Gene3D" id="1.20.1440.130">
    <property type="entry name" value="VKOR domain"/>
    <property type="match status" value="1"/>
</dbReference>
<dbReference type="OrthoDB" id="117402at2"/>
<feature type="transmembrane region" description="Helical" evidence="11">
    <location>
        <begin position="101"/>
        <end position="120"/>
    </location>
</feature>
<evidence type="ECO:0000256" key="3">
    <source>
        <dbReference type="ARBA" id="ARBA00006214"/>
    </source>
</evidence>
<keyword evidence="7" id="KW-0560">Oxidoreductase</keyword>
<dbReference type="Proteomes" id="UP000232196">
    <property type="component" value="Unassembled WGS sequence"/>
</dbReference>
<evidence type="ECO:0000256" key="11">
    <source>
        <dbReference type="SAM" id="Phobius"/>
    </source>
</evidence>
<keyword evidence="14" id="KW-1185">Reference proteome</keyword>
<dbReference type="InterPro" id="IPR012932">
    <property type="entry name" value="VKOR"/>
</dbReference>
<keyword evidence="8 11" id="KW-0472">Membrane</keyword>
<protein>
    <submittedName>
        <fullName evidence="13">Protein-disulfide isomerase</fullName>
    </submittedName>
</protein>
<dbReference type="InterPro" id="IPR012336">
    <property type="entry name" value="Thioredoxin-like_fold"/>
</dbReference>
<dbReference type="PANTHER" id="PTHR13887">
    <property type="entry name" value="GLUTATHIONE S-TRANSFERASE KAPPA"/>
    <property type="match status" value="1"/>
</dbReference>
<keyword evidence="6 11" id="KW-1133">Transmembrane helix</keyword>
<keyword evidence="4 11" id="KW-0812">Transmembrane</keyword>
<dbReference type="RefSeq" id="WP_100704934.1">
    <property type="nucleotide sequence ID" value="NZ_NPDL01000004.1"/>
</dbReference>
<feature type="transmembrane region" description="Helical" evidence="11">
    <location>
        <begin position="7"/>
        <end position="25"/>
    </location>
</feature>
<dbReference type="Pfam" id="PF13462">
    <property type="entry name" value="Thioredoxin_4"/>
    <property type="match status" value="1"/>
</dbReference>
<dbReference type="GO" id="GO:0016491">
    <property type="term" value="F:oxidoreductase activity"/>
    <property type="evidence" value="ECO:0007669"/>
    <property type="project" value="UniProtKB-KW"/>
</dbReference>
<evidence type="ECO:0000256" key="9">
    <source>
        <dbReference type="ARBA" id="ARBA00023157"/>
    </source>
</evidence>
<dbReference type="SUPFAM" id="SSF52833">
    <property type="entry name" value="Thioredoxin-like"/>
    <property type="match status" value="1"/>
</dbReference>
<dbReference type="EMBL" id="NPDN01000001">
    <property type="protein sequence ID" value="PJZ27188.1"/>
    <property type="molecule type" value="Genomic_DNA"/>
</dbReference>